<feature type="signal peptide" evidence="2">
    <location>
        <begin position="1"/>
        <end position="25"/>
    </location>
</feature>
<dbReference type="PROSITE" id="PS51257">
    <property type="entry name" value="PROKAR_LIPOPROTEIN"/>
    <property type="match status" value="1"/>
</dbReference>
<comment type="caution">
    <text evidence="3">The sequence shown here is derived from an EMBL/GenBank/DDBJ whole genome shotgun (WGS) entry which is preliminary data.</text>
</comment>
<keyword evidence="1" id="KW-0175">Coiled coil</keyword>
<proteinExistence type="predicted"/>
<evidence type="ECO:0000313" key="4">
    <source>
        <dbReference type="Proteomes" id="UP000002171"/>
    </source>
</evidence>
<dbReference type="OrthoDB" id="6119307at2"/>
<accession>A0A7U8GSJ4</accession>
<dbReference type="EMBL" id="AAOW01000008">
    <property type="protein sequence ID" value="EAR61408.1"/>
    <property type="molecule type" value="Genomic_DNA"/>
</dbReference>
<dbReference type="Proteomes" id="UP000002171">
    <property type="component" value="Unassembled WGS sequence"/>
</dbReference>
<keyword evidence="2" id="KW-0732">Signal</keyword>
<dbReference type="AlphaFoldDB" id="A0A7U8GSJ4"/>
<evidence type="ECO:0000256" key="1">
    <source>
        <dbReference type="SAM" id="Coils"/>
    </source>
</evidence>
<dbReference type="GO" id="GO:0004853">
    <property type="term" value="F:uroporphyrinogen decarboxylase activity"/>
    <property type="evidence" value="ECO:0007669"/>
    <property type="project" value="UniProtKB-EC"/>
</dbReference>
<evidence type="ECO:0000256" key="2">
    <source>
        <dbReference type="SAM" id="SignalP"/>
    </source>
</evidence>
<feature type="chain" id="PRO_5030852041" evidence="2">
    <location>
        <begin position="26"/>
        <end position="154"/>
    </location>
</feature>
<name>A0A7U8GSJ4_NEPCE</name>
<feature type="coiled-coil region" evidence="1">
    <location>
        <begin position="101"/>
        <end position="139"/>
    </location>
</feature>
<protein>
    <submittedName>
        <fullName evidence="3">Uroporphyrinogen decarboxylase</fullName>
        <ecNumber evidence="3">4.1.1.37</ecNumber>
    </submittedName>
</protein>
<keyword evidence="4" id="KW-1185">Reference proteome</keyword>
<evidence type="ECO:0000313" key="3">
    <source>
        <dbReference type="EMBL" id="EAR61408.1"/>
    </source>
</evidence>
<gene>
    <name evidence="3" type="primary">hemE</name>
    <name evidence="3" type="ORF">MED92_17918</name>
</gene>
<sequence length="154" mass="16875">MKNKTTLSIIVSAVVLAGCAGSANHEVVTAYNASDDLMSCDQLTAEQVRVQAIVNAVNQDKDDVTGKDVLDGVLWFPFNLIAKNSNYNSALNAASARLARIDSLRNDKECSSEQLAVAEKDLEKRLQELKDLRDKELITEDEYNSSRKAILTKG</sequence>
<keyword evidence="3" id="KW-0456">Lyase</keyword>
<reference evidence="3 4" key="1">
    <citation type="submission" date="2006-02" db="EMBL/GenBank/DDBJ databases">
        <authorList>
            <person name="Pinhassi J."/>
            <person name="Pedros-Alio C."/>
            <person name="Ferriera S."/>
            <person name="Johnson J."/>
            <person name="Kravitz S."/>
            <person name="Halpern A."/>
            <person name="Remington K."/>
            <person name="Beeson K."/>
            <person name="Tran B."/>
            <person name="Rogers Y.-H."/>
            <person name="Friedman R."/>
            <person name="Venter J.C."/>
        </authorList>
    </citation>
    <scope>NUCLEOTIDE SEQUENCE [LARGE SCALE GENOMIC DNA]</scope>
    <source>
        <strain evidence="3 4">MED92</strain>
    </source>
</reference>
<dbReference type="EC" id="4.1.1.37" evidence="3"/>
<organism evidence="3 4">
    <name type="scientific">Neptuniibacter caesariensis</name>
    <dbReference type="NCBI Taxonomy" id="207954"/>
    <lineage>
        <taxon>Bacteria</taxon>
        <taxon>Pseudomonadati</taxon>
        <taxon>Pseudomonadota</taxon>
        <taxon>Gammaproteobacteria</taxon>
        <taxon>Oceanospirillales</taxon>
        <taxon>Oceanospirillaceae</taxon>
        <taxon>Neptuniibacter</taxon>
    </lineage>
</organism>
<dbReference type="RefSeq" id="WP_007021300.1">
    <property type="nucleotide sequence ID" value="NZ_CH724125.1"/>
</dbReference>